<proteinExistence type="predicted"/>
<dbReference type="Pfam" id="PF13173">
    <property type="entry name" value="AAA_14"/>
    <property type="match status" value="1"/>
</dbReference>
<dbReference type="Gene3D" id="3.40.50.300">
    <property type="entry name" value="P-loop containing nucleotide triphosphate hydrolases"/>
    <property type="match status" value="1"/>
</dbReference>
<dbReference type="RefSeq" id="WP_133992471.1">
    <property type="nucleotide sequence ID" value="NZ_SODV01000001.1"/>
</dbReference>
<dbReference type="InterPro" id="IPR041682">
    <property type="entry name" value="AAA_14"/>
</dbReference>
<dbReference type="PANTHER" id="PTHR33295">
    <property type="entry name" value="ATPASE"/>
    <property type="match status" value="1"/>
</dbReference>
<dbReference type="SMART" id="SM00382">
    <property type="entry name" value="AAA"/>
    <property type="match status" value="1"/>
</dbReference>
<evidence type="ECO:0000313" key="3">
    <source>
        <dbReference type="Proteomes" id="UP000294498"/>
    </source>
</evidence>
<dbReference type="EMBL" id="SODV01000001">
    <property type="protein sequence ID" value="TDX00631.1"/>
    <property type="molecule type" value="Genomic_DNA"/>
</dbReference>
<dbReference type="Pfam" id="PF13635">
    <property type="entry name" value="DUF4143"/>
    <property type="match status" value="1"/>
</dbReference>
<dbReference type="PANTHER" id="PTHR33295:SF7">
    <property type="entry name" value="ATPASE"/>
    <property type="match status" value="1"/>
</dbReference>
<evidence type="ECO:0000259" key="1">
    <source>
        <dbReference type="SMART" id="SM00382"/>
    </source>
</evidence>
<feature type="domain" description="AAA+ ATPase" evidence="1">
    <location>
        <begin position="19"/>
        <end position="149"/>
    </location>
</feature>
<accession>A0A4R8DU17</accession>
<dbReference type="AlphaFoldDB" id="A0A4R8DU17"/>
<gene>
    <name evidence="2" type="ORF">EDB95_1656</name>
</gene>
<dbReference type="CDD" id="cd00009">
    <property type="entry name" value="AAA"/>
    <property type="match status" value="1"/>
</dbReference>
<organism evidence="2 3">
    <name type="scientific">Dinghuibacter silviterrae</name>
    <dbReference type="NCBI Taxonomy" id="1539049"/>
    <lineage>
        <taxon>Bacteria</taxon>
        <taxon>Pseudomonadati</taxon>
        <taxon>Bacteroidota</taxon>
        <taxon>Chitinophagia</taxon>
        <taxon>Chitinophagales</taxon>
        <taxon>Chitinophagaceae</taxon>
        <taxon>Dinghuibacter</taxon>
    </lineage>
</organism>
<reference evidence="2 3" key="1">
    <citation type="submission" date="2019-03" db="EMBL/GenBank/DDBJ databases">
        <title>Genomic Encyclopedia of Type Strains, Phase IV (KMG-IV): sequencing the most valuable type-strain genomes for metagenomic binning, comparative biology and taxonomic classification.</title>
        <authorList>
            <person name="Goeker M."/>
        </authorList>
    </citation>
    <scope>NUCLEOTIDE SEQUENCE [LARGE SCALE GENOMIC DNA]</scope>
    <source>
        <strain evidence="2 3">DSM 100059</strain>
    </source>
</reference>
<dbReference type="Proteomes" id="UP000294498">
    <property type="component" value="Unassembled WGS sequence"/>
</dbReference>
<protein>
    <recommendedName>
        <fullName evidence="1">AAA+ ATPase domain-containing protein</fullName>
    </recommendedName>
</protein>
<dbReference type="InterPro" id="IPR025420">
    <property type="entry name" value="DUF4143"/>
</dbReference>
<dbReference type="SUPFAM" id="SSF52540">
    <property type="entry name" value="P-loop containing nucleoside triphosphate hydrolases"/>
    <property type="match status" value="1"/>
</dbReference>
<dbReference type="InterPro" id="IPR003593">
    <property type="entry name" value="AAA+_ATPase"/>
</dbReference>
<name>A0A4R8DU17_9BACT</name>
<dbReference type="InterPro" id="IPR027417">
    <property type="entry name" value="P-loop_NTPase"/>
</dbReference>
<sequence length="442" mass="49892">MYLSRNIDQELTVWRQEQQGKPLLIRGARQVGKTTAVRHLAEQFNHFLEVNFEEQRQVHVLFEGDLDPRQLCENLSLLYNVPIQPGNTLLFFDEIQACLPAISALRFFYEKYPELHVIAAGSLLEFALADLPSFGVGRVRSVFVYPLSFNEFLQANGENQLLDAKKKAAPGNPLLEPIHQKLIGLLKRFLVLGGMPEVIAAYVQDRNLVRCGQVLDDLITSLRSDFAKYRKNVPFLRISEIFDSVVQQAGGKFVYAKAHSESNHKQIKEAVDLLILAGWVIPVTHTSANGLPLGAESDAKKRKLNLLDTGIFQRILGLNIADILFENETDVINKGAIAEQYAGLEMLKAGSCFRTEPLYFWHREAKSSNAEVDYVVQHGEQIIPIEIKSGRQGSMQSLHLFLEEKKAPYGIRFSLENFSAYDKIKVYPLYAVSDWMGRANGK</sequence>
<evidence type="ECO:0000313" key="2">
    <source>
        <dbReference type="EMBL" id="TDX00631.1"/>
    </source>
</evidence>
<keyword evidence="3" id="KW-1185">Reference proteome</keyword>
<dbReference type="OrthoDB" id="9801840at2"/>
<comment type="caution">
    <text evidence="2">The sequence shown here is derived from an EMBL/GenBank/DDBJ whole genome shotgun (WGS) entry which is preliminary data.</text>
</comment>